<protein>
    <recommendedName>
        <fullName evidence="5">PUM-HD domain-containing protein</fullName>
    </recommendedName>
</protein>
<dbReference type="CDD" id="cd07920">
    <property type="entry name" value="Pumilio"/>
    <property type="match status" value="1"/>
</dbReference>
<evidence type="ECO:0000256" key="4">
    <source>
        <dbReference type="PROSITE-ProRule" id="PRU00317"/>
    </source>
</evidence>
<dbReference type="InterPro" id="IPR001313">
    <property type="entry name" value="Pumilio_RNA-bd_rpt"/>
</dbReference>
<feature type="repeat" description="Pumilio" evidence="4">
    <location>
        <begin position="609"/>
        <end position="647"/>
    </location>
</feature>
<evidence type="ECO:0000313" key="7">
    <source>
        <dbReference type="Proteomes" id="UP001341281"/>
    </source>
</evidence>
<evidence type="ECO:0000259" key="5">
    <source>
        <dbReference type="PROSITE" id="PS50303"/>
    </source>
</evidence>
<feature type="repeat" description="Pumilio" evidence="4">
    <location>
        <begin position="353"/>
        <end position="388"/>
    </location>
</feature>
<sequence>MDEVPSNQDNPGLRPFPGGITGAMFAEQWDHPAGSFARRPGSSEIGFYDMAMVGSNRHGASLLDDHSLASAFDNMSLSFTDRATADGNLRNGSPPLHPAFAQDDLMPSFPMINNPELMKAMFGGQNPPVNTGMHSPGNAYVNRINLPPPFPFEQQLVIDRWPQEYAPHQQMETKFRGQDIDAEKHFLMQSQHPYLYQQLPHVSDVQWINDNQYGFLNSSTKSAASPHPGHGNPDIYSNGALFPNESSRLSSTRVSNLFRHSYKGLSWNKLKSSPEKILMKYEGVNSIRNIKPGFALDDYAETNKKIDYYGHGHHLNVQNDSLYFDLQSSQCSSFLGSELAMKSAQLNINSVDEVVRELHLWAKDQNGCHFLQRIFIEGSEDDAQKVFDGVIEHIDELMVDPFGNYLVQKIFEQCNDDQRMHILYEMTKTPGQLSKVACNMHGTRVVQKVIETISVSDEVSMVVSALSPNAITLMMDVNGSHVVHRCLQKAAPEYKAFVLNTTAQYCIELAKDQQGCCIIQKCIMHGKEEQKDRLLHSITSRALDLAEHQYGNYVIQYIFELKITWATTEILDRLEGHYGYLSMQKCSSNVVEKCLRKTQGAQRAKIINELISDPKLFYILVDQYGNYVMQTAFRECEDATVEAAMVKAIKPHVPALRNNMFGKRVLSKTCLKNRKL</sequence>
<dbReference type="InterPro" id="IPR033133">
    <property type="entry name" value="PUM-HD"/>
</dbReference>
<dbReference type="GO" id="GO:0006417">
    <property type="term" value="P:regulation of translation"/>
    <property type="evidence" value="ECO:0007669"/>
    <property type="project" value="UniProtKB-KW"/>
</dbReference>
<dbReference type="PROSITE" id="PS50303">
    <property type="entry name" value="PUM_HD"/>
    <property type="match status" value="1"/>
</dbReference>
<comment type="function">
    <text evidence="3">Sequence-specific RNA-binding protein that regulates translation and mRNA stability by binding the 3'-UTR of target mRNAs.</text>
</comment>
<keyword evidence="7" id="KW-1185">Reference proteome</keyword>
<dbReference type="InterPro" id="IPR033712">
    <property type="entry name" value="Pumilio_RNA-bd"/>
</dbReference>
<feature type="repeat" description="Pumilio" evidence="4">
    <location>
        <begin position="537"/>
        <end position="572"/>
    </location>
</feature>
<accession>A0AAQ3UEB3</accession>
<name>A0AAQ3UEB3_PASNO</name>
<evidence type="ECO:0000256" key="1">
    <source>
        <dbReference type="ARBA" id="ARBA00022737"/>
    </source>
</evidence>
<dbReference type="PANTHER" id="PTHR12537:SF192">
    <property type="entry name" value="OS12G0488900 PROTEIN"/>
    <property type="match status" value="1"/>
</dbReference>
<dbReference type="Gene3D" id="1.25.10.10">
    <property type="entry name" value="Leucine-rich Repeat Variant"/>
    <property type="match status" value="1"/>
</dbReference>
<gene>
    <name evidence="6" type="ORF">U9M48_036557</name>
</gene>
<dbReference type="AlphaFoldDB" id="A0AAQ3UEB3"/>
<reference evidence="6 7" key="1">
    <citation type="submission" date="2024-02" db="EMBL/GenBank/DDBJ databases">
        <title>High-quality chromosome-scale genome assembly of Pensacola bahiagrass (Paspalum notatum Flugge var. saurae).</title>
        <authorList>
            <person name="Vega J.M."/>
            <person name="Podio M."/>
            <person name="Orjuela J."/>
            <person name="Siena L.A."/>
            <person name="Pessino S.C."/>
            <person name="Combes M.C."/>
            <person name="Mariac C."/>
            <person name="Albertini E."/>
            <person name="Pupilli F."/>
            <person name="Ortiz J.P.A."/>
            <person name="Leblanc O."/>
        </authorList>
    </citation>
    <scope>NUCLEOTIDE SEQUENCE [LARGE SCALE GENOMIC DNA]</scope>
    <source>
        <strain evidence="6">R1</strain>
        <tissue evidence="6">Leaf</tissue>
    </source>
</reference>
<feature type="repeat" description="Pumilio" evidence="4">
    <location>
        <begin position="389"/>
        <end position="425"/>
    </location>
</feature>
<feature type="domain" description="PUM-HD" evidence="5">
    <location>
        <begin position="326"/>
        <end position="673"/>
    </location>
</feature>
<dbReference type="EMBL" id="CP144752">
    <property type="protein sequence ID" value="WVZ90241.1"/>
    <property type="molecule type" value="Genomic_DNA"/>
</dbReference>
<proteinExistence type="predicted"/>
<evidence type="ECO:0000313" key="6">
    <source>
        <dbReference type="EMBL" id="WVZ90241.1"/>
    </source>
</evidence>
<dbReference type="GO" id="GO:0003729">
    <property type="term" value="F:mRNA binding"/>
    <property type="evidence" value="ECO:0007669"/>
    <property type="project" value="TreeGrafter"/>
</dbReference>
<dbReference type="SUPFAM" id="SSF48371">
    <property type="entry name" value="ARM repeat"/>
    <property type="match status" value="1"/>
</dbReference>
<dbReference type="PANTHER" id="PTHR12537">
    <property type="entry name" value="RNA BINDING PROTEIN PUMILIO-RELATED"/>
    <property type="match status" value="1"/>
</dbReference>
<feature type="repeat" description="Pumilio" evidence="4">
    <location>
        <begin position="465"/>
        <end position="500"/>
    </location>
</feature>
<keyword evidence="1" id="KW-0677">Repeat</keyword>
<dbReference type="Pfam" id="PF00806">
    <property type="entry name" value="PUF"/>
    <property type="match status" value="8"/>
</dbReference>
<feature type="repeat" description="Pumilio" evidence="4">
    <location>
        <begin position="501"/>
        <end position="536"/>
    </location>
</feature>
<dbReference type="GO" id="GO:0005737">
    <property type="term" value="C:cytoplasm"/>
    <property type="evidence" value="ECO:0007669"/>
    <property type="project" value="TreeGrafter"/>
</dbReference>
<dbReference type="InterPro" id="IPR011989">
    <property type="entry name" value="ARM-like"/>
</dbReference>
<dbReference type="InterPro" id="IPR016024">
    <property type="entry name" value="ARM-type_fold"/>
</dbReference>
<evidence type="ECO:0000256" key="3">
    <source>
        <dbReference type="ARBA" id="ARBA00058490"/>
    </source>
</evidence>
<feature type="repeat" description="Pumilio" evidence="4">
    <location>
        <begin position="428"/>
        <end position="464"/>
    </location>
</feature>
<keyword evidence="2" id="KW-0810">Translation regulation</keyword>
<evidence type="ECO:0000256" key="2">
    <source>
        <dbReference type="ARBA" id="ARBA00022845"/>
    </source>
</evidence>
<dbReference type="FunFam" id="1.25.10.10:FF:000237">
    <property type="entry name" value="Pumilio homolog 9"/>
    <property type="match status" value="1"/>
</dbReference>
<organism evidence="6 7">
    <name type="scientific">Paspalum notatum var. saurae</name>
    <dbReference type="NCBI Taxonomy" id="547442"/>
    <lineage>
        <taxon>Eukaryota</taxon>
        <taxon>Viridiplantae</taxon>
        <taxon>Streptophyta</taxon>
        <taxon>Embryophyta</taxon>
        <taxon>Tracheophyta</taxon>
        <taxon>Spermatophyta</taxon>
        <taxon>Magnoliopsida</taxon>
        <taxon>Liliopsida</taxon>
        <taxon>Poales</taxon>
        <taxon>Poaceae</taxon>
        <taxon>PACMAD clade</taxon>
        <taxon>Panicoideae</taxon>
        <taxon>Andropogonodae</taxon>
        <taxon>Paspaleae</taxon>
        <taxon>Paspalinae</taxon>
        <taxon>Paspalum</taxon>
    </lineage>
</organism>
<dbReference type="SMART" id="SM00025">
    <property type="entry name" value="Pumilio"/>
    <property type="match status" value="8"/>
</dbReference>
<dbReference type="Proteomes" id="UP001341281">
    <property type="component" value="Chromosome 08"/>
</dbReference>
<dbReference type="PROSITE" id="PS50302">
    <property type="entry name" value="PUM"/>
    <property type="match status" value="7"/>
</dbReference>